<feature type="transmembrane region" description="Helical" evidence="1">
    <location>
        <begin position="21"/>
        <end position="45"/>
    </location>
</feature>
<dbReference type="AlphaFoldDB" id="A0AAV5UF38"/>
<feature type="transmembrane region" description="Helical" evidence="1">
    <location>
        <begin position="65"/>
        <end position="89"/>
    </location>
</feature>
<keyword evidence="1" id="KW-0472">Membrane</keyword>
<sequence>ASGKLDSDRRKRSIKQLRSEMLVHHSITLLTLIGANFPLFILIFIMDVYKLWWWLTSQFNDDKKIYYRLSSQYFVHLIFMFCSIFYLVYH</sequence>
<accession>A0AAV5UF38</accession>
<dbReference type="Proteomes" id="UP001432027">
    <property type="component" value="Unassembled WGS sequence"/>
</dbReference>
<evidence type="ECO:0000256" key="1">
    <source>
        <dbReference type="SAM" id="Phobius"/>
    </source>
</evidence>
<gene>
    <name evidence="2" type="ORF">PENTCL1PPCAC_27759</name>
</gene>
<evidence type="ECO:0000313" key="2">
    <source>
        <dbReference type="EMBL" id="GMT05585.1"/>
    </source>
</evidence>
<evidence type="ECO:0000313" key="3">
    <source>
        <dbReference type="Proteomes" id="UP001432027"/>
    </source>
</evidence>
<reference evidence="2" key="1">
    <citation type="submission" date="2023-10" db="EMBL/GenBank/DDBJ databases">
        <title>Genome assembly of Pristionchus species.</title>
        <authorList>
            <person name="Yoshida K."/>
            <person name="Sommer R.J."/>
        </authorList>
    </citation>
    <scope>NUCLEOTIDE SEQUENCE</scope>
    <source>
        <strain evidence="2">RS0144</strain>
    </source>
</reference>
<comment type="caution">
    <text evidence="2">The sequence shown here is derived from an EMBL/GenBank/DDBJ whole genome shotgun (WGS) entry which is preliminary data.</text>
</comment>
<keyword evidence="1" id="KW-0812">Transmembrane</keyword>
<keyword evidence="3" id="KW-1185">Reference proteome</keyword>
<proteinExistence type="predicted"/>
<protein>
    <recommendedName>
        <fullName evidence="4">G protein-coupled receptor</fullName>
    </recommendedName>
</protein>
<feature type="non-terminal residue" evidence="2">
    <location>
        <position position="1"/>
    </location>
</feature>
<name>A0AAV5UF38_9BILA</name>
<dbReference type="EMBL" id="BTSX01000006">
    <property type="protein sequence ID" value="GMT05585.1"/>
    <property type="molecule type" value="Genomic_DNA"/>
</dbReference>
<evidence type="ECO:0008006" key="4">
    <source>
        <dbReference type="Google" id="ProtNLM"/>
    </source>
</evidence>
<keyword evidence="1" id="KW-1133">Transmembrane helix</keyword>
<feature type="non-terminal residue" evidence="2">
    <location>
        <position position="90"/>
    </location>
</feature>
<organism evidence="2 3">
    <name type="scientific">Pristionchus entomophagus</name>
    <dbReference type="NCBI Taxonomy" id="358040"/>
    <lineage>
        <taxon>Eukaryota</taxon>
        <taxon>Metazoa</taxon>
        <taxon>Ecdysozoa</taxon>
        <taxon>Nematoda</taxon>
        <taxon>Chromadorea</taxon>
        <taxon>Rhabditida</taxon>
        <taxon>Rhabditina</taxon>
        <taxon>Diplogasteromorpha</taxon>
        <taxon>Diplogasteroidea</taxon>
        <taxon>Neodiplogasteridae</taxon>
        <taxon>Pristionchus</taxon>
    </lineage>
</organism>